<evidence type="ECO:0000313" key="2">
    <source>
        <dbReference type="EMBL" id="EYT47929.1"/>
    </source>
</evidence>
<feature type="domain" description="ACT" evidence="1">
    <location>
        <begin position="100"/>
        <end position="182"/>
    </location>
</feature>
<name>A0A022KR60_9MICO</name>
<dbReference type="Pfam" id="PF13740">
    <property type="entry name" value="ACT_6"/>
    <property type="match status" value="1"/>
</dbReference>
<dbReference type="InterPro" id="IPR050990">
    <property type="entry name" value="UPF0237/GcvR_regulator"/>
</dbReference>
<dbReference type="RefSeq" id="WP_031307272.1">
    <property type="nucleotide sequence ID" value="NZ_AORC01000021.1"/>
</dbReference>
<reference evidence="2 3" key="1">
    <citation type="journal article" date="2013" name="Genome Announc.">
        <title>Draft genome sequence of an Actinobacterium, Brachybacterium muris strain UCD-AY4.</title>
        <authorList>
            <person name="Lo J.R."/>
            <person name="Lang J.M."/>
            <person name="Darling A.E."/>
            <person name="Eisen J.A."/>
            <person name="Coil D.A."/>
        </authorList>
    </citation>
    <scope>NUCLEOTIDE SEQUENCE [LARGE SCALE GENOMIC DNA]</scope>
    <source>
        <strain evidence="2 3">UCD-AY4</strain>
    </source>
</reference>
<gene>
    <name evidence="2" type="ORF">D641_0114175</name>
</gene>
<organism evidence="2 3">
    <name type="scientific">Brachybacterium muris UCD-AY4</name>
    <dbReference type="NCBI Taxonomy" id="1249481"/>
    <lineage>
        <taxon>Bacteria</taxon>
        <taxon>Bacillati</taxon>
        <taxon>Actinomycetota</taxon>
        <taxon>Actinomycetes</taxon>
        <taxon>Micrococcales</taxon>
        <taxon>Dermabacteraceae</taxon>
        <taxon>Brachybacterium</taxon>
    </lineage>
</organism>
<dbReference type="HOGENOM" id="CLU_095322_2_1_11"/>
<dbReference type="PROSITE" id="PS51671">
    <property type="entry name" value="ACT"/>
    <property type="match status" value="1"/>
</dbReference>
<dbReference type="GO" id="GO:0006355">
    <property type="term" value="P:regulation of DNA-templated transcription"/>
    <property type="evidence" value="ECO:0007669"/>
    <property type="project" value="InterPro"/>
</dbReference>
<evidence type="ECO:0000259" key="1">
    <source>
        <dbReference type="PROSITE" id="PS51671"/>
    </source>
</evidence>
<dbReference type="CDD" id="cd04869">
    <property type="entry name" value="ACT_GcvR_2"/>
    <property type="match status" value="1"/>
</dbReference>
<sequence length="182" mass="19227">MTQLVLTAIGDDREGLVSALAEQVDLHGGNWLESGLSHLAGKFAGVVLVDVPEDRAEELTAALASLQQSVGLRVDVTEARTAERDAMLADGPAEGSVPLHVHLIGQDRSGMVREVTTALAALHASIEELRSWTTDAPQGGGVLFEAEALVHLPAQGDPTEVREALERIAGELMVDLEVDDLP</sequence>
<dbReference type="EMBL" id="AORC01000021">
    <property type="protein sequence ID" value="EYT47929.1"/>
    <property type="molecule type" value="Genomic_DNA"/>
</dbReference>
<dbReference type="InterPro" id="IPR002912">
    <property type="entry name" value="ACT_dom"/>
</dbReference>
<accession>A0A022KR60</accession>
<proteinExistence type="predicted"/>
<dbReference type="InterPro" id="IPR016867">
    <property type="entry name" value="GcvR"/>
</dbReference>
<dbReference type="STRING" id="1249481.D641_0114175"/>
<dbReference type="PANTHER" id="PTHR34875">
    <property type="entry name" value="UPF0237 PROTEIN MJ1558"/>
    <property type="match status" value="1"/>
</dbReference>
<dbReference type="OrthoDB" id="12860at2"/>
<dbReference type="PIRSF" id="PIRSF028103">
    <property type="entry name" value="GcvR"/>
    <property type="match status" value="1"/>
</dbReference>
<evidence type="ECO:0000313" key="3">
    <source>
        <dbReference type="Proteomes" id="UP000019754"/>
    </source>
</evidence>
<dbReference type="PANTHER" id="PTHR34875:SF6">
    <property type="entry name" value="UPF0237 PROTEIN MJ1558"/>
    <property type="match status" value="1"/>
</dbReference>
<dbReference type="Proteomes" id="UP000019754">
    <property type="component" value="Unassembled WGS sequence"/>
</dbReference>
<protein>
    <submittedName>
        <fullName evidence="2">Glycine cleavage system regulatory protein</fullName>
    </submittedName>
</protein>
<dbReference type="SUPFAM" id="SSF55021">
    <property type="entry name" value="ACT-like"/>
    <property type="match status" value="2"/>
</dbReference>
<keyword evidence="3" id="KW-1185">Reference proteome</keyword>
<dbReference type="Gene3D" id="3.30.70.260">
    <property type="match status" value="2"/>
</dbReference>
<dbReference type="AlphaFoldDB" id="A0A022KR60"/>
<dbReference type="InterPro" id="IPR045865">
    <property type="entry name" value="ACT-like_dom_sf"/>
</dbReference>
<comment type="caution">
    <text evidence="2">The sequence shown here is derived from an EMBL/GenBank/DDBJ whole genome shotgun (WGS) entry which is preliminary data.</text>
</comment>